<evidence type="ECO:0000313" key="2">
    <source>
        <dbReference type="Proteomes" id="UP001163731"/>
    </source>
</evidence>
<evidence type="ECO:0000313" key="1">
    <source>
        <dbReference type="EMBL" id="MCW3169064.1"/>
    </source>
</evidence>
<gene>
    <name evidence="1" type="ORF">OMO38_11070</name>
</gene>
<reference evidence="1" key="1">
    <citation type="submission" date="2022-10" db="EMBL/GenBank/DDBJ databases">
        <title>Chryseobacterium babae sp. nov. isolated from the gut of the beetle Oryctes rhinoceros, and Chryseobacterium kimseyorum sp. nov., isolated from a stick insect rearing cage.</title>
        <authorList>
            <person name="Shelomi M."/>
            <person name="Han C.-J."/>
            <person name="Chen W.-M."/>
            <person name="Chen H.-K."/>
            <person name="Liaw S.-J."/>
            <person name="Muhle E."/>
            <person name="Clermont D."/>
        </authorList>
    </citation>
    <scope>NUCLEOTIDE SEQUENCE</scope>
    <source>
        <strain evidence="1">09-1422</strain>
    </source>
</reference>
<dbReference type="EMBL" id="JAPDHW010000007">
    <property type="protein sequence ID" value="MCW3169064.1"/>
    <property type="molecule type" value="Genomic_DNA"/>
</dbReference>
<proteinExistence type="predicted"/>
<dbReference type="Proteomes" id="UP001163731">
    <property type="component" value="Unassembled WGS sequence"/>
</dbReference>
<comment type="caution">
    <text evidence="1">The sequence shown here is derived from an EMBL/GenBank/DDBJ whole genome shotgun (WGS) entry which is preliminary data.</text>
</comment>
<evidence type="ECO:0008006" key="3">
    <source>
        <dbReference type="Google" id="ProtNLM"/>
    </source>
</evidence>
<name>A0ABT3HZ39_9FLAO</name>
<dbReference type="RefSeq" id="WP_264750245.1">
    <property type="nucleotide sequence ID" value="NZ_JAPDHW010000007.1"/>
</dbReference>
<organism evidence="1 2">
    <name type="scientific">Chryseobacterium kimseyorum</name>
    <dbReference type="NCBI Taxonomy" id="2984028"/>
    <lineage>
        <taxon>Bacteria</taxon>
        <taxon>Pseudomonadati</taxon>
        <taxon>Bacteroidota</taxon>
        <taxon>Flavobacteriia</taxon>
        <taxon>Flavobacteriales</taxon>
        <taxon>Weeksellaceae</taxon>
        <taxon>Chryseobacterium group</taxon>
        <taxon>Chryseobacterium</taxon>
    </lineage>
</organism>
<accession>A0ABT3HZ39</accession>
<protein>
    <recommendedName>
        <fullName evidence="3">Lipoprotein</fullName>
    </recommendedName>
</protein>
<sequence>MKKIIFTMGLLSVLQCDKHRKIYLDDEKFNVVEKQMKISSEQASEIYKKSFDKNFDVKESPYQKELFYEIIYIENGFYYIGFASKNDKRDMKTDPIYFLAQINPETGEISVVK</sequence>
<keyword evidence="2" id="KW-1185">Reference proteome</keyword>